<sequence>MSGQNAAAVLYTRRIATSAAEHVTIKQRIRTSSGTQPNWAHCSVTQDSDAVAQLKQADSLEELRELLKPRRPPPGYYCHICFSTEHYINCCPVGLNFNCNTPYKGHKKSIGLFVCPKCMRKWTSKNSYAGMSEKCLKCHLDTLPIKQYPMCILTNPKYAHLKEYVTNFSTHPNASNFNPAVHQRNGLIQMAGNQHSSIAFGKHF</sequence>
<evidence type="ECO:0000259" key="1">
    <source>
        <dbReference type="Pfam" id="PF17180"/>
    </source>
</evidence>
<dbReference type="EMBL" id="KL363307">
    <property type="protein sequence ID" value="KFD48002.1"/>
    <property type="molecule type" value="Genomic_DNA"/>
</dbReference>
<dbReference type="Proteomes" id="UP000030764">
    <property type="component" value="Unassembled WGS sequence"/>
</dbReference>
<evidence type="ECO:0000313" key="3">
    <source>
        <dbReference type="EMBL" id="KFD63219.1"/>
    </source>
</evidence>
<dbReference type="Pfam" id="PF17180">
    <property type="entry name" value="Zn_ribbon_3CxxC_2"/>
    <property type="match status" value="1"/>
</dbReference>
<dbReference type="AlphaFoldDB" id="A0A085N173"/>
<keyword evidence="4" id="KW-1185">Reference proteome</keyword>
<dbReference type="InterPro" id="IPR033446">
    <property type="entry name" value="ZCCHC24_Znf-3CxxC"/>
</dbReference>
<protein>
    <recommendedName>
        <fullName evidence="1">Zinc finger domain-containing protein</fullName>
    </recommendedName>
</protein>
<gene>
    <name evidence="2" type="ORF">M513_11130</name>
    <name evidence="3" type="ORF">M514_11130</name>
</gene>
<organism evidence="3">
    <name type="scientific">Trichuris suis</name>
    <name type="common">pig whipworm</name>
    <dbReference type="NCBI Taxonomy" id="68888"/>
    <lineage>
        <taxon>Eukaryota</taxon>
        <taxon>Metazoa</taxon>
        <taxon>Ecdysozoa</taxon>
        <taxon>Nematoda</taxon>
        <taxon>Enoplea</taxon>
        <taxon>Dorylaimia</taxon>
        <taxon>Trichinellida</taxon>
        <taxon>Trichuridae</taxon>
        <taxon>Trichuris</taxon>
    </lineage>
</organism>
<feature type="domain" description="Zinc finger" evidence="1">
    <location>
        <begin position="107"/>
        <end position="148"/>
    </location>
</feature>
<proteinExistence type="predicted"/>
<reference evidence="3 4" key="1">
    <citation type="journal article" date="2014" name="Nat. Genet.">
        <title>Genome and transcriptome of the porcine whipworm Trichuris suis.</title>
        <authorList>
            <person name="Jex A.R."/>
            <person name="Nejsum P."/>
            <person name="Schwarz E.M."/>
            <person name="Hu L."/>
            <person name="Young N.D."/>
            <person name="Hall R.S."/>
            <person name="Korhonen P.K."/>
            <person name="Liao S."/>
            <person name="Thamsborg S."/>
            <person name="Xia J."/>
            <person name="Xu P."/>
            <person name="Wang S."/>
            <person name="Scheerlinck J.P."/>
            <person name="Hofmann A."/>
            <person name="Sternberg P.W."/>
            <person name="Wang J."/>
            <person name="Gasser R.B."/>
        </authorList>
    </citation>
    <scope>NUCLEOTIDE SEQUENCE [LARGE SCALE GENOMIC DNA]</scope>
    <source>
        <strain evidence="3">DCEP-RM93F</strain>
        <strain evidence="2">DCEP-RM93M</strain>
    </source>
</reference>
<evidence type="ECO:0000313" key="2">
    <source>
        <dbReference type="EMBL" id="KFD48002.1"/>
    </source>
</evidence>
<accession>A0A085N173</accession>
<dbReference type="OrthoDB" id="10038672at2759"/>
<name>A0A085N173_9BILA</name>
<dbReference type="EMBL" id="KL367578">
    <property type="protein sequence ID" value="KFD63219.1"/>
    <property type="molecule type" value="Genomic_DNA"/>
</dbReference>
<dbReference type="Proteomes" id="UP000030758">
    <property type="component" value="Unassembled WGS sequence"/>
</dbReference>
<evidence type="ECO:0000313" key="4">
    <source>
        <dbReference type="Proteomes" id="UP000030764"/>
    </source>
</evidence>